<comment type="catalytic activity">
    <reaction evidence="8">
        <text>tRNA(n+1) + phosphate = tRNA(n) + a ribonucleoside 5'-diphosphate</text>
        <dbReference type="Rhea" id="RHEA:10628"/>
        <dbReference type="Rhea" id="RHEA-COMP:17343"/>
        <dbReference type="Rhea" id="RHEA-COMP:17344"/>
        <dbReference type="ChEBI" id="CHEBI:43474"/>
        <dbReference type="ChEBI" id="CHEBI:57930"/>
        <dbReference type="ChEBI" id="CHEBI:173114"/>
        <dbReference type="EC" id="2.7.7.56"/>
    </reaction>
</comment>
<gene>
    <name evidence="8" type="primary">rph</name>
    <name evidence="11" type="ORF">SAMN05444373_104613</name>
</gene>
<dbReference type="InterPro" id="IPR027408">
    <property type="entry name" value="PNPase/RNase_PH_dom_sf"/>
</dbReference>
<evidence type="ECO:0000256" key="6">
    <source>
        <dbReference type="ARBA" id="ARBA00022695"/>
    </source>
</evidence>
<dbReference type="InterPro" id="IPR001247">
    <property type="entry name" value="ExoRNase_PH_dom1"/>
</dbReference>
<dbReference type="EC" id="2.7.7.56" evidence="8"/>
<dbReference type="AlphaFoldDB" id="A0A1M6IQQ0"/>
<dbReference type="GO" id="GO:0008033">
    <property type="term" value="P:tRNA processing"/>
    <property type="evidence" value="ECO:0007669"/>
    <property type="project" value="UniProtKB-UniRule"/>
</dbReference>
<dbReference type="Pfam" id="PF01138">
    <property type="entry name" value="RNase_PH"/>
    <property type="match status" value="1"/>
</dbReference>
<proteinExistence type="inferred from homology"/>
<dbReference type="CDD" id="cd11362">
    <property type="entry name" value="RNase_PH_bact"/>
    <property type="match status" value="1"/>
</dbReference>
<dbReference type="SUPFAM" id="SSF54211">
    <property type="entry name" value="Ribosomal protein S5 domain 2-like"/>
    <property type="match status" value="1"/>
</dbReference>
<comment type="subunit">
    <text evidence="8">Homohexameric ring arranged as a trimer of dimers.</text>
</comment>
<evidence type="ECO:0000256" key="3">
    <source>
        <dbReference type="ARBA" id="ARBA00022555"/>
    </source>
</evidence>
<dbReference type="GO" id="GO:0009022">
    <property type="term" value="F:tRNA nucleotidyltransferase activity"/>
    <property type="evidence" value="ECO:0007669"/>
    <property type="project" value="UniProtKB-UniRule"/>
</dbReference>
<keyword evidence="4 8" id="KW-0808">Transferase</keyword>
<reference evidence="11 12" key="1">
    <citation type="submission" date="2016-11" db="EMBL/GenBank/DDBJ databases">
        <authorList>
            <person name="Varghese N."/>
            <person name="Submissions S."/>
        </authorList>
    </citation>
    <scope>NUCLEOTIDE SEQUENCE [LARGE SCALE GENOMIC DNA]</scope>
    <source>
        <strain evidence="11 12">DSM 19027</strain>
    </source>
</reference>
<feature type="domain" description="Exoribonuclease phosphorolytic" evidence="10">
    <location>
        <begin position="160"/>
        <end position="227"/>
    </location>
</feature>
<dbReference type="InterPro" id="IPR002381">
    <property type="entry name" value="RNase_PH_bac-type"/>
</dbReference>
<dbReference type="InterPro" id="IPR020568">
    <property type="entry name" value="Ribosomal_Su5_D2-typ_SF"/>
</dbReference>
<protein>
    <recommendedName>
        <fullName evidence="8">Ribonuclease PH</fullName>
        <shortName evidence="8">RNase PH</shortName>
        <ecNumber evidence="8">2.7.7.56</ecNumber>
    </recommendedName>
    <alternativeName>
        <fullName evidence="8">tRNA nucleotidyltransferase</fullName>
    </alternativeName>
</protein>
<evidence type="ECO:0000256" key="1">
    <source>
        <dbReference type="ARBA" id="ARBA00006678"/>
    </source>
</evidence>
<dbReference type="RefSeq" id="WP_149679306.1">
    <property type="nucleotide sequence ID" value="NZ_DAONMB010000029.1"/>
</dbReference>
<comment type="function">
    <text evidence="8">Phosphorolytic 3'-5' exoribonuclease that plays an important role in tRNA 3'-end maturation. Removes nucleotide residues following the 3'-CCA terminus of tRNAs; can also add nucleotides to the ends of RNA molecules by using nucleoside diphosphates as substrates, but this may not be physiologically important. Probably plays a role in initiation of 16S rRNA degradation (leading to ribosome degradation) during starvation.</text>
</comment>
<accession>A0A1M6IQQ0</accession>
<dbReference type="OrthoDB" id="9807456at2"/>
<dbReference type="InterPro" id="IPR015847">
    <property type="entry name" value="ExoRNase_PH_dom2"/>
</dbReference>
<dbReference type="GO" id="GO:0016075">
    <property type="term" value="P:rRNA catabolic process"/>
    <property type="evidence" value="ECO:0007669"/>
    <property type="project" value="UniProtKB-UniRule"/>
</dbReference>
<dbReference type="PANTHER" id="PTHR11953:SF0">
    <property type="entry name" value="EXOSOME COMPLEX COMPONENT RRP41"/>
    <property type="match status" value="1"/>
</dbReference>
<evidence type="ECO:0000259" key="9">
    <source>
        <dbReference type="Pfam" id="PF01138"/>
    </source>
</evidence>
<sequence>MESSRYDGRRNDEMRKVTITRDYTKYAEGSVLIELGETKVICTASVDDKVPPFKKGTGEGWVTAEYDMLPRSTATRNNRDRNNLKINGRSNEIQRLIGRALRSVVDFKTLGERTIIIDCDVIQADGGTRSAAITGGFVALMDACSYLVNANIIPEIPIRDFVAAISVGYVDDRELLDLCYYEDSRAIVDMNVVMTSTGKLIEVQATGEEAPFDRKVLDHMLDLAEKGINELVAIQKQVLLSR</sequence>
<feature type="binding site" evidence="8">
    <location>
        <begin position="127"/>
        <end position="129"/>
    </location>
    <ligand>
        <name>phosphate</name>
        <dbReference type="ChEBI" id="CHEBI:43474"/>
        <note>substrate</note>
    </ligand>
</feature>
<keyword evidence="7" id="KW-0694">RNA-binding</keyword>
<dbReference type="EMBL" id="FQZP01000046">
    <property type="protein sequence ID" value="SHJ36708.1"/>
    <property type="molecule type" value="Genomic_DNA"/>
</dbReference>
<dbReference type="InterPro" id="IPR050080">
    <property type="entry name" value="RNase_PH"/>
</dbReference>
<dbReference type="FunFam" id="3.30.230.70:FF:000003">
    <property type="entry name" value="Ribonuclease PH"/>
    <property type="match status" value="1"/>
</dbReference>
<dbReference type="Gene3D" id="3.30.230.70">
    <property type="entry name" value="GHMP Kinase, N-terminal domain"/>
    <property type="match status" value="1"/>
</dbReference>
<keyword evidence="2 8" id="KW-0698">rRNA processing</keyword>
<evidence type="ECO:0000313" key="11">
    <source>
        <dbReference type="EMBL" id="SHJ36708.1"/>
    </source>
</evidence>
<dbReference type="GO" id="GO:0000175">
    <property type="term" value="F:3'-5'-RNA exonuclease activity"/>
    <property type="evidence" value="ECO:0007669"/>
    <property type="project" value="UniProtKB-UniRule"/>
</dbReference>
<keyword evidence="5 8" id="KW-0819">tRNA processing</keyword>
<dbReference type="GO" id="GO:0031125">
    <property type="term" value="P:rRNA 3'-end processing"/>
    <property type="evidence" value="ECO:0007669"/>
    <property type="project" value="UniProtKB-ARBA"/>
</dbReference>
<dbReference type="PROSITE" id="PS01277">
    <property type="entry name" value="RIBONUCLEASE_PH"/>
    <property type="match status" value="1"/>
</dbReference>
<dbReference type="HAMAP" id="MF_00564">
    <property type="entry name" value="RNase_PH"/>
    <property type="match status" value="1"/>
</dbReference>
<dbReference type="InterPro" id="IPR036345">
    <property type="entry name" value="ExoRNase_PH_dom2_sf"/>
</dbReference>
<dbReference type="SUPFAM" id="SSF55666">
    <property type="entry name" value="Ribonuclease PH domain 2-like"/>
    <property type="match status" value="1"/>
</dbReference>
<dbReference type="GO" id="GO:0000049">
    <property type="term" value="F:tRNA binding"/>
    <property type="evidence" value="ECO:0007669"/>
    <property type="project" value="UniProtKB-UniRule"/>
</dbReference>
<evidence type="ECO:0000256" key="2">
    <source>
        <dbReference type="ARBA" id="ARBA00022552"/>
    </source>
</evidence>
<comment type="similarity">
    <text evidence="1 8">Belongs to the RNase PH family.</text>
</comment>
<dbReference type="Proteomes" id="UP000324781">
    <property type="component" value="Unassembled WGS sequence"/>
</dbReference>
<evidence type="ECO:0000256" key="7">
    <source>
        <dbReference type="ARBA" id="ARBA00022884"/>
    </source>
</evidence>
<dbReference type="PANTHER" id="PTHR11953">
    <property type="entry name" value="EXOSOME COMPLEX COMPONENT"/>
    <property type="match status" value="1"/>
</dbReference>
<evidence type="ECO:0000313" key="12">
    <source>
        <dbReference type="Proteomes" id="UP000324781"/>
    </source>
</evidence>
<keyword evidence="6 8" id="KW-0548">Nucleotidyltransferase</keyword>
<keyword evidence="3 8" id="KW-0820">tRNA-binding</keyword>
<feature type="domain" description="Exoribonuclease phosphorolytic" evidence="9">
    <location>
        <begin position="13"/>
        <end position="143"/>
    </location>
</feature>
<evidence type="ECO:0000256" key="8">
    <source>
        <dbReference type="HAMAP-Rule" id="MF_00564"/>
    </source>
</evidence>
<organism evidence="11 12">
    <name type="scientific">Thermoclostridium caenicola</name>
    <dbReference type="NCBI Taxonomy" id="659425"/>
    <lineage>
        <taxon>Bacteria</taxon>
        <taxon>Bacillati</taxon>
        <taxon>Bacillota</taxon>
        <taxon>Clostridia</taxon>
        <taxon>Eubacteriales</taxon>
        <taxon>Oscillospiraceae</taxon>
        <taxon>Thermoclostridium</taxon>
    </lineage>
</organism>
<evidence type="ECO:0000259" key="10">
    <source>
        <dbReference type="Pfam" id="PF03725"/>
    </source>
</evidence>
<dbReference type="NCBIfam" id="TIGR01966">
    <property type="entry name" value="RNasePH"/>
    <property type="match status" value="1"/>
</dbReference>
<dbReference type="InterPro" id="IPR018336">
    <property type="entry name" value="RNase_PH_CS"/>
</dbReference>
<name>A0A1M6IQQ0_9FIRM</name>
<feature type="binding site" evidence="8">
    <location>
        <position position="89"/>
    </location>
    <ligand>
        <name>phosphate</name>
        <dbReference type="ChEBI" id="CHEBI:43474"/>
        <note>substrate</note>
    </ligand>
</feature>
<evidence type="ECO:0000256" key="4">
    <source>
        <dbReference type="ARBA" id="ARBA00022679"/>
    </source>
</evidence>
<keyword evidence="12" id="KW-1185">Reference proteome</keyword>
<evidence type="ECO:0000256" key="5">
    <source>
        <dbReference type="ARBA" id="ARBA00022694"/>
    </source>
</evidence>
<dbReference type="Pfam" id="PF03725">
    <property type="entry name" value="RNase_PH_C"/>
    <property type="match status" value="1"/>
</dbReference>